<keyword evidence="1" id="KW-0677">Repeat</keyword>
<dbReference type="Gene3D" id="1.25.40.20">
    <property type="entry name" value="Ankyrin repeat-containing domain"/>
    <property type="match status" value="1"/>
</dbReference>
<proteinExistence type="predicted"/>
<keyword evidence="2 3" id="KW-0040">ANK repeat</keyword>
<dbReference type="PROSITE" id="PS50297">
    <property type="entry name" value="ANK_REP_REGION"/>
    <property type="match status" value="2"/>
</dbReference>
<evidence type="ECO:0000256" key="2">
    <source>
        <dbReference type="ARBA" id="ARBA00023043"/>
    </source>
</evidence>
<reference evidence="4" key="1">
    <citation type="submission" date="2017-05" db="UniProtKB">
        <authorList>
            <consortium name="EnsemblMetazoa"/>
        </authorList>
    </citation>
    <scope>IDENTIFICATION</scope>
</reference>
<dbReference type="EnsemblMetazoa" id="Aqu2.1.09257_001">
    <property type="protein sequence ID" value="Aqu2.1.09257_001"/>
    <property type="gene ID" value="Aqu2.1.09257"/>
</dbReference>
<evidence type="ECO:0000256" key="3">
    <source>
        <dbReference type="PROSITE-ProRule" id="PRU00023"/>
    </source>
</evidence>
<protein>
    <submittedName>
        <fullName evidence="4">Uncharacterized protein</fullName>
    </submittedName>
</protein>
<feature type="repeat" description="ANK" evidence="3">
    <location>
        <begin position="37"/>
        <end position="69"/>
    </location>
</feature>
<dbReference type="PANTHER" id="PTHR24171:SF9">
    <property type="entry name" value="ANKYRIN REPEAT DOMAIN-CONTAINING PROTEIN 39"/>
    <property type="match status" value="1"/>
</dbReference>
<organism evidence="4">
    <name type="scientific">Amphimedon queenslandica</name>
    <name type="common">Sponge</name>
    <dbReference type="NCBI Taxonomy" id="400682"/>
    <lineage>
        <taxon>Eukaryota</taxon>
        <taxon>Metazoa</taxon>
        <taxon>Porifera</taxon>
        <taxon>Demospongiae</taxon>
        <taxon>Heteroscleromorpha</taxon>
        <taxon>Haplosclerida</taxon>
        <taxon>Niphatidae</taxon>
        <taxon>Amphimedon</taxon>
    </lineage>
</organism>
<dbReference type="SMART" id="SM00248">
    <property type="entry name" value="ANK"/>
    <property type="match status" value="2"/>
</dbReference>
<evidence type="ECO:0000313" key="4">
    <source>
        <dbReference type="EnsemblMetazoa" id="Aqu2.1.09257_001"/>
    </source>
</evidence>
<dbReference type="InterPro" id="IPR036770">
    <property type="entry name" value="Ankyrin_rpt-contain_sf"/>
</dbReference>
<sequence>MVEGDIALIVSARRGDYETVKVLLDNGADPNIGQEWEYPIPLIKAAIEGHTNVVELLLSKGADPNIIDG</sequence>
<dbReference type="SUPFAM" id="SSF48403">
    <property type="entry name" value="Ankyrin repeat"/>
    <property type="match status" value="1"/>
</dbReference>
<feature type="repeat" description="ANK" evidence="3">
    <location>
        <begin position="3"/>
        <end position="35"/>
    </location>
</feature>
<dbReference type="Pfam" id="PF12796">
    <property type="entry name" value="Ank_2"/>
    <property type="match status" value="1"/>
</dbReference>
<evidence type="ECO:0000256" key="1">
    <source>
        <dbReference type="ARBA" id="ARBA00022737"/>
    </source>
</evidence>
<dbReference type="PANTHER" id="PTHR24171">
    <property type="entry name" value="ANKYRIN REPEAT DOMAIN-CONTAINING PROTEIN 39-RELATED"/>
    <property type="match status" value="1"/>
</dbReference>
<dbReference type="InParanoid" id="A0A1X7T442"/>
<dbReference type="InterPro" id="IPR002110">
    <property type="entry name" value="Ankyrin_rpt"/>
</dbReference>
<accession>A0A1X7T442</accession>
<name>A0A1X7T442_AMPQE</name>
<dbReference type="PROSITE" id="PS50088">
    <property type="entry name" value="ANK_REPEAT"/>
    <property type="match status" value="2"/>
</dbReference>
<dbReference type="AlphaFoldDB" id="A0A1X7T442"/>